<evidence type="ECO:0000313" key="6">
    <source>
        <dbReference type="Proteomes" id="UP001321473"/>
    </source>
</evidence>
<evidence type="ECO:0000259" key="4">
    <source>
        <dbReference type="Pfam" id="PF03024"/>
    </source>
</evidence>
<dbReference type="AlphaFoldDB" id="A0AAQ4EYD4"/>
<name>A0AAQ4EYD4_AMBAM</name>
<dbReference type="EMBL" id="JARKHS020009383">
    <property type="protein sequence ID" value="KAK8779914.1"/>
    <property type="molecule type" value="Genomic_DNA"/>
</dbReference>
<dbReference type="GO" id="GO:0009897">
    <property type="term" value="C:external side of plasma membrane"/>
    <property type="evidence" value="ECO:0007669"/>
    <property type="project" value="TreeGrafter"/>
</dbReference>
<dbReference type="Proteomes" id="UP001321473">
    <property type="component" value="Unassembled WGS sequence"/>
</dbReference>
<protein>
    <recommendedName>
        <fullName evidence="4">Folate receptor-like domain-containing protein</fullName>
    </recommendedName>
</protein>
<evidence type="ECO:0000256" key="3">
    <source>
        <dbReference type="ARBA" id="ARBA00023157"/>
    </source>
</evidence>
<accession>A0AAQ4EYD4</accession>
<dbReference type="PANTHER" id="PTHR10517:SF14">
    <property type="entry name" value="FOLATE RECEPTOR 1-RELATED"/>
    <property type="match status" value="1"/>
</dbReference>
<organism evidence="5 6">
    <name type="scientific">Amblyomma americanum</name>
    <name type="common">Lone star tick</name>
    <dbReference type="NCBI Taxonomy" id="6943"/>
    <lineage>
        <taxon>Eukaryota</taxon>
        <taxon>Metazoa</taxon>
        <taxon>Ecdysozoa</taxon>
        <taxon>Arthropoda</taxon>
        <taxon>Chelicerata</taxon>
        <taxon>Arachnida</taxon>
        <taxon>Acari</taxon>
        <taxon>Parasitiformes</taxon>
        <taxon>Ixodida</taxon>
        <taxon>Ixodoidea</taxon>
        <taxon>Ixodidae</taxon>
        <taxon>Amblyomminae</taxon>
        <taxon>Amblyomma</taxon>
    </lineage>
</organism>
<proteinExistence type="inferred from homology"/>
<evidence type="ECO:0000313" key="5">
    <source>
        <dbReference type="EMBL" id="KAK8779914.1"/>
    </source>
</evidence>
<gene>
    <name evidence="5" type="ORF">V5799_018748</name>
</gene>
<evidence type="ECO:0000256" key="2">
    <source>
        <dbReference type="ARBA" id="ARBA00022729"/>
    </source>
</evidence>
<dbReference type="GO" id="GO:0038023">
    <property type="term" value="F:signaling receptor activity"/>
    <property type="evidence" value="ECO:0007669"/>
    <property type="project" value="TreeGrafter"/>
</dbReference>
<dbReference type="InterPro" id="IPR004269">
    <property type="entry name" value="Folate_rcpt"/>
</dbReference>
<comment type="similarity">
    <text evidence="1">Belongs to the folate receptor family.</text>
</comment>
<dbReference type="PANTHER" id="PTHR10517">
    <property type="entry name" value="FOLATE RECEPTOR"/>
    <property type="match status" value="1"/>
</dbReference>
<feature type="domain" description="Folate receptor-like" evidence="4">
    <location>
        <begin position="70"/>
        <end position="244"/>
    </location>
</feature>
<comment type="caution">
    <text evidence="5">The sequence shown here is derived from an EMBL/GenBank/DDBJ whole genome shotgun (WGS) entry which is preliminary data.</text>
</comment>
<sequence>MTHGGGTYRGERIAFRAQVGAARREHRNVFFAFSCRIIVRQLEMEAGAFLSLLLVALLDRCLASGGDVSACLDARNHKREPGPESSLYGHCSPWKDHACCTEQTAHDVHHKDMYSMTLDFCEEETGRKMSDACREHFRKDLCFYECEPNIGPWIVRVDRKIGKERFFEVPLCYSDCARWWNDCKNDYACTPNWPRGFKFYGGKNHCPKASQCVTFEKMYSGPEDFCSKVWDHSWNVVPDDKPCMHIWFNATNGNPNRVVAQYYQLQRQVNSGKQEPNASGRTTNSIWLLLLAVITMATVSQGC</sequence>
<keyword evidence="6" id="KW-1185">Reference proteome</keyword>
<keyword evidence="3" id="KW-1015">Disulfide bond</keyword>
<reference evidence="5 6" key="1">
    <citation type="journal article" date="2023" name="Arcadia Sci">
        <title>De novo assembly of a long-read Amblyomma americanum tick genome.</title>
        <authorList>
            <person name="Chou S."/>
            <person name="Poskanzer K.E."/>
            <person name="Rollins M."/>
            <person name="Thuy-Boun P.S."/>
        </authorList>
    </citation>
    <scope>NUCLEOTIDE SEQUENCE [LARGE SCALE GENOMIC DNA]</scope>
    <source>
        <strain evidence="5">F_SG_1</strain>
        <tissue evidence="5">Salivary glands</tissue>
    </source>
</reference>
<dbReference type="Pfam" id="PF03024">
    <property type="entry name" value="Folate_rec"/>
    <property type="match status" value="1"/>
</dbReference>
<dbReference type="InterPro" id="IPR018143">
    <property type="entry name" value="Folate_rcpt-like"/>
</dbReference>
<evidence type="ECO:0000256" key="1">
    <source>
        <dbReference type="ARBA" id="ARBA00007932"/>
    </source>
</evidence>
<keyword evidence="2" id="KW-0732">Signal</keyword>